<protein>
    <recommendedName>
        <fullName evidence="4">DNA polymerase III subunit alpha</fullName>
        <ecNumber evidence="3">2.7.7.7</ecNumber>
    </recommendedName>
</protein>
<dbReference type="Pfam" id="PF01336">
    <property type="entry name" value="tRNA_anti-codon"/>
    <property type="match status" value="1"/>
</dbReference>
<accession>A0A7G9T5R4</accession>
<dbReference type="NCBIfam" id="TIGR00594">
    <property type="entry name" value="polc"/>
    <property type="match status" value="1"/>
</dbReference>
<dbReference type="CDD" id="cd04485">
    <property type="entry name" value="DnaE_OBF"/>
    <property type="match status" value="1"/>
</dbReference>
<dbReference type="InterPro" id="IPR029460">
    <property type="entry name" value="DNAPol_HHH"/>
</dbReference>
<dbReference type="Proteomes" id="UP000515800">
    <property type="component" value="Chromosome"/>
</dbReference>
<dbReference type="InterPro" id="IPR003141">
    <property type="entry name" value="Pol/His_phosphatase_N"/>
</dbReference>
<dbReference type="Pfam" id="PF07733">
    <property type="entry name" value="DNA_pol3_alpha"/>
    <property type="match status" value="1"/>
</dbReference>
<name>A0A7G9T5R4_9LACO</name>
<evidence type="ECO:0000256" key="5">
    <source>
        <dbReference type="ARBA" id="ARBA00022679"/>
    </source>
</evidence>
<evidence type="ECO:0000256" key="8">
    <source>
        <dbReference type="ARBA" id="ARBA00022932"/>
    </source>
</evidence>
<keyword evidence="5" id="KW-0808">Transferase</keyword>
<evidence type="ECO:0000256" key="6">
    <source>
        <dbReference type="ARBA" id="ARBA00022695"/>
    </source>
</evidence>
<evidence type="ECO:0000256" key="10">
    <source>
        <dbReference type="ARBA" id="ARBA00026073"/>
    </source>
</evidence>
<dbReference type="RefSeq" id="WP_187529272.1">
    <property type="nucleotide sequence ID" value="NZ_CP060724.1"/>
</dbReference>
<dbReference type="Gene3D" id="1.10.10.1600">
    <property type="entry name" value="Bacterial DNA polymerase III alpha subunit, thumb domain"/>
    <property type="match status" value="1"/>
</dbReference>
<dbReference type="Pfam" id="PF17657">
    <property type="entry name" value="DNA_pol3_finger"/>
    <property type="match status" value="1"/>
</dbReference>
<reference evidence="13 14" key="1">
    <citation type="submission" date="2020-08" db="EMBL/GenBank/DDBJ databases">
        <title>Genome sequence of Weissella diestrammenae KACC 16890T.</title>
        <authorList>
            <person name="Hyun D.-W."/>
            <person name="Bae J.-W."/>
        </authorList>
    </citation>
    <scope>NUCLEOTIDE SEQUENCE [LARGE SCALE GENOMIC DNA]</scope>
    <source>
        <strain evidence="13 14">KACC 16890</strain>
    </source>
</reference>
<keyword evidence="6" id="KW-0548">Nucleotidyltransferase</keyword>
<dbReference type="EC" id="2.7.7.7" evidence="3"/>
<dbReference type="Pfam" id="PF02811">
    <property type="entry name" value="PHP"/>
    <property type="match status" value="1"/>
</dbReference>
<evidence type="ECO:0000256" key="7">
    <source>
        <dbReference type="ARBA" id="ARBA00022705"/>
    </source>
</evidence>
<comment type="similarity">
    <text evidence="2">Belongs to the DNA polymerase type-C family. DnaE subfamily.</text>
</comment>
<comment type="function">
    <text evidence="9">DNA polymerase III is a complex, multichain enzyme responsible for most of the replicative synthesis in bacteria. This DNA polymerase also exhibits 3' to 5' exonuclease activity. The alpha chain is the DNA polymerase.</text>
</comment>
<evidence type="ECO:0000313" key="14">
    <source>
        <dbReference type="Proteomes" id="UP000515800"/>
    </source>
</evidence>
<dbReference type="GO" id="GO:0003676">
    <property type="term" value="F:nucleic acid binding"/>
    <property type="evidence" value="ECO:0007669"/>
    <property type="project" value="InterPro"/>
</dbReference>
<dbReference type="KEGG" id="wdi:H9L19_00600"/>
<dbReference type="InterPro" id="IPR011708">
    <property type="entry name" value="DNA_pol3_alpha_NTPase_dom"/>
</dbReference>
<dbReference type="AlphaFoldDB" id="A0A7G9T5R4"/>
<dbReference type="InterPro" id="IPR004365">
    <property type="entry name" value="NA-bd_OB_tRNA"/>
</dbReference>
<dbReference type="SMART" id="SM00481">
    <property type="entry name" value="POLIIIAc"/>
    <property type="match status" value="1"/>
</dbReference>
<dbReference type="CDD" id="cd07431">
    <property type="entry name" value="PHP_PolIIIA"/>
    <property type="match status" value="1"/>
</dbReference>
<comment type="catalytic activity">
    <reaction evidence="11">
        <text>DNA(n) + a 2'-deoxyribonucleoside 5'-triphosphate = DNA(n+1) + diphosphate</text>
        <dbReference type="Rhea" id="RHEA:22508"/>
        <dbReference type="Rhea" id="RHEA-COMP:17339"/>
        <dbReference type="Rhea" id="RHEA-COMP:17340"/>
        <dbReference type="ChEBI" id="CHEBI:33019"/>
        <dbReference type="ChEBI" id="CHEBI:61560"/>
        <dbReference type="ChEBI" id="CHEBI:173112"/>
        <dbReference type="EC" id="2.7.7.7"/>
    </reaction>
</comment>
<keyword evidence="7" id="KW-0235">DNA replication</keyword>
<evidence type="ECO:0000313" key="13">
    <source>
        <dbReference type="EMBL" id="QNN75439.1"/>
    </source>
</evidence>
<dbReference type="InterPro" id="IPR040982">
    <property type="entry name" value="DNA_pol3_finger"/>
</dbReference>
<dbReference type="Pfam" id="PF14579">
    <property type="entry name" value="HHH_6"/>
    <property type="match status" value="1"/>
</dbReference>
<evidence type="ECO:0000256" key="11">
    <source>
        <dbReference type="ARBA" id="ARBA00049244"/>
    </source>
</evidence>
<dbReference type="EMBL" id="CP060724">
    <property type="protein sequence ID" value="QNN75439.1"/>
    <property type="molecule type" value="Genomic_DNA"/>
</dbReference>
<evidence type="ECO:0000256" key="3">
    <source>
        <dbReference type="ARBA" id="ARBA00012417"/>
    </source>
</evidence>
<keyword evidence="14" id="KW-1185">Reference proteome</keyword>
<proteinExistence type="inferred from homology"/>
<dbReference type="GO" id="GO:0003887">
    <property type="term" value="F:DNA-directed DNA polymerase activity"/>
    <property type="evidence" value="ECO:0007669"/>
    <property type="project" value="UniProtKB-KW"/>
</dbReference>
<dbReference type="PANTHER" id="PTHR32294:SF0">
    <property type="entry name" value="DNA POLYMERASE III SUBUNIT ALPHA"/>
    <property type="match status" value="1"/>
</dbReference>
<dbReference type="Gene3D" id="3.20.20.140">
    <property type="entry name" value="Metal-dependent hydrolases"/>
    <property type="match status" value="1"/>
</dbReference>
<comment type="subunit">
    <text evidence="10">DNA polymerase III contains a core (composed of alpha, epsilon and theta chains) that associates with a tau subunit. This core dimerizes to form the POLIII' complex. PolIII' associates with the gamma complex (composed of gamma, delta, delta', psi and chi chains) and with the beta chain to form the complete DNA polymerase III complex.</text>
</comment>
<evidence type="ECO:0000256" key="9">
    <source>
        <dbReference type="ARBA" id="ARBA00025611"/>
    </source>
</evidence>
<sequence length="1125" mass="125888">MVPLNIRSTYTLLQSPLQPTVLVETAQKRGYRAVGLADETVLYALDQFYQATQNNEIHAVLGLTIEVQGLINAATQFPLTLYVENQQGYHHLIQISSFLKTRKAGQTVSLTDLQPFFGGLFIVVPGISELSLLLMNGTTGANEFIAELVHFFSSDHIFIGVNLEMSSEEIETIRTIAEPAALRLIAFDEVRYLDPEDQFTRRVIQGIGQGEVLTNLGASMSQAGQQFLQQAELWENAYRAKNLSDAALNSDWLAAHSQFEMAKVSTNLPQVIADKKLSAKDYLADLSMQGLKRRLRDLQGEPTQYYQRLSDELAVIDQLGFNEYFLIVWDVIDFAHRQSIRTGPGRGSAAGSLVAYALYITDVDPIAFDLLFERFLNAERAQMPDIDIDIPDNKREIVLEYLHDKYGHQQVAQIITFSTFGMKQSMRDVARVFGLKPAEMDQLSKAIPNDVSTLDEAVKKSQRLQNVLIDLPVDGQLLLNTAKKVIGLPRNHSLHAAGIVLSATPLVQTIPVQLGEDGRLVTQLTKNPVERLGLLKMDFLALSNLNILDIALNEITKYEKGFSINQIDLNDSQTLELFKQGYTNGIFQFESSGMKNMLRRLKPDRFEDLVAANALFRPGPMQNIQTFIARKHGQEAIDLLDDSVADILSPTYGVIVYQEQVMRVAEKFAGFSLSEADLLRRAMSKKDADKIAAIKNQFISGAIAKGHTQDLAQKVYGYIETFAEYGFNRSHSVAYSKLAFQLAYLKAHYPTAFFKAVLNADINNQEKVRHYILEAKNAKVMINRPDINLSWAGYSSNTDGLQMGFASIQGMRRDFRENIIASRQAQGAFKDLADFIGRIDNKFRSVEAITPLVDVGAFDRFNPNRKALVVSLQGFIDAIGLAGESLSLFKSLTPKVREMDDYSQNERLQHEKQYLGVYLSGHPLEPILEAVNRDDLTTVSNLSVDQKSIKILLYIENVKLIRTKNGDAMAFVDAMDLTGQISVTVFPRTYTLIKPLLQAEQIVAVYGTVQQQKGRDGLQIIANQVVSAQQLLQNNQTRADNSDESPSKGQWYLRVPMSAENQTINTELEAVFQVHHGNNPVLVVYEADNRKLALPQSQWLQSDQATMRALQSIFGTNNVVFKTIK</sequence>
<comment type="subcellular location">
    <subcellularLocation>
        <location evidence="1">Cytoplasm</location>
    </subcellularLocation>
</comment>
<dbReference type="GO" id="GO:0008408">
    <property type="term" value="F:3'-5' exonuclease activity"/>
    <property type="evidence" value="ECO:0007669"/>
    <property type="project" value="InterPro"/>
</dbReference>
<evidence type="ECO:0000256" key="2">
    <source>
        <dbReference type="ARBA" id="ARBA00009496"/>
    </source>
</evidence>
<evidence type="ECO:0000256" key="4">
    <source>
        <dbReference type="ARBA" id="ARBA00019114"/>
    </source>
</evidence>
<dbReference type="PANTHER" id="PTHR32294">
    <property type="entry name" value="DNA POLYMERASE III SUBUNIT ALPHA"/>
    <property type="match status" value="1"/>
</dbReference>
<dbReference type="InterPro" id="IPR041931">
    <property type="entry name" value="DNA_pol3_alpha_thumb_dom"/>
</dbReference>
<gene>
    <name evidence="13" type="ORF">H9L19_00600</name>
</gene>
<dbReference type="GO" id="GO:0006260">
    <property type="term" value="P:DNA replication"/>
    <property type="evidence" value="ECO:0007669"/>
    <property type="project" value="UniProtKB-KW"/>
</dbReference>
<evidence type="ECO:0000256" key="1">
    <source>
        <dbReference type="ARBA" id="ARBA00004496"/>
    </source>
</evidence>
<evidence type="ECO:0000259" key="12">
    <source>
        <dbReference type="SMART" id="SM00481"/>
    </source>
</evidence>
<organism evidence="13 14">
    <name type="scientific">Weissella diestrammenae</name>
    <dbReference type="NCBI Taxonomy" id="1162633"/>
    <lineage>
        <taxon>Bacteria</taxon>
        <taxon>Bacillati</taxon>
        <taxon>Bacillota</taxon>
        <taxon>Bacilli</taxon>
        <taxon>Lactobacillales</taxon>
        <taxon>Lactobacillaceae</taxon>
        <taxon>Weissella</taxon>
    </lineage>
</organism>
<dbReference type="InterPro" id="IPR004013">
    <property type="entry name" value="PHP_dom"/>
</dbReference>
<feature type="domain" description="Polymerase/histidinol phosphatase N-terminal" evidence="12">
    <location>
        <begin position="2"/>
        <end position="69"/>
    </location>
</feature>
<dbReference type="GO" id="GO:0005737">
    <property type="term" value="C:cytoplasm"/>
    <property type="evidence" value="ECO:0007669"/>
    <property type="project" value="UniProtKB-SubCell"/>
</dbReference>
<dbReference type="InterPro" id="IPR004805">
    <property type="entry name" value="DnaE2/DnaE/PolC"/>
</dbReference>
<dbReference type="Gene3D" id="1.10.150.870">
    <property type="match status" value="1"/>
</dbReference>
<keyword evidence="8" id="KW-0239">DNA-directed DNA polymerase</keyword>